<protein>
    <submittedName>
        <fullName evidence="1">Uncharacterized protein</fullName>
    </submittedName>
</protein>
<name>A0A2I7WDT0_MYCTX</name>
<proteinExistence type="predicted"/>
<evidence type="ECO:0000313" key="2">
    <source>
        <dbReference type="Proteomes" id="UP000236349"/>
    </source>
</evidence>
<sequence length="56" mass="6169">MDYRGREEIVEAGCTPTEPARNSVDQSWLDYESCSSTGQLVSVLNTTVLFCVPALE</sequence>
<evidence type="ECO:0000313" key="1">
    <source>
        <dbReference type="EMBL" id="AUS53072.1"/>
    </source>
</evidence>
<dbReference type="AlphaFoldDB" id="A0A2I7WDT0"/>
<reference evidence="1 2" key="1">
    <citation type="submission" date="2017-10" db="EMBL/GenBank/DDBJ databases">
        <title>Clinical isolate obtained from a human patient with meningeal tuberculosis in michoacan, Mexico.</title>
        <authorList>
            <person name="Guillen-Nepita A.L."/>
            <person name="Negrete-Paz A.M."/>
            <person name="Vazquez-Marrufo G."/>
            <person name="Cruz-Hernandez A."/>
            <person name="Fresia P."/>
            <person name="Naya H."/>
            <person name="Vazquez-Garciduenas M.S."/>
        </authorList>
    </citation>
    <scope>NUCLEOTIDE SEQUENCE [LARGE SCALE GENOMIC DNA]</scope>
    <source>
        <strain evidence="2">Beijing/MYC004</strain>
    </source>
</reference>
<accession>A0A2I7WDT0</accession>
<gene>
    <name evidence="1" type="ORF">CAB90_04306</name>
</gene>
<dbReference type="EMBL" id="CP024614">
    <property type="protein sequence ID" value="AUS53072.1"/>
    <property type="molecule type" value="Genomic_DNA"/>
</dbReference>
<organism evidence="1 2">
    <name type="scientific">Mycobacterium tuberculosis</name>
    <dbReference type="NCBI Taxonomy" id="1773"/>
    <lineage>
        <taxon>Bacteria</taxon>
        <taxon>Bacillati</taxon>
        <taxon>Actinomycetota</taxon>
        <taxon>Actinomycetes</taxon>
        <taxon>Mycobacteriales</taxon>
        <taxon>Mycobacteriaceae</taxon>
        <taxon>Mycobacterium</taxon>
        <taxon>Mycobacterium tuberculosis complex</taxon>
    </lineage>
</organism>
<dbReference type="Proteomes" id="UP000236349">
    <property type="component" value="Chromosome"/>
</dbReference>